<comment type="caution">
    <text evidence="2">The sequence shown here is derived from an EMBL/GenBank/DDBJ whole genome shotgun (WGS) entry which is preliminary data.</text>
</comment>
<accession>A0A8K0CXE9</accession>
<proteinExistence type="predicted"/>
<feature type="region of interest" description="Disordered" evidence="1">
    <location>
        <begin position="1"/>
        <end position="42"/>
    </location>
</feature>
<dbReference type="Proteomes" id="UP000801492">
    <property type="component" value="Unassembled WGS sequence"/>
</dbReference>
<dbReference type="EMBL" id="VTPC01008201">
    <property type="protein sequence ID" value="KAF2893156.1"/>
    <property type="molecule type" value="Genomic_DNA"/>
</dbReference>
<evidence type="ECO:0000313" key="2">
    <source>
        <dbReference type="EMBL" id="KAF2893156.1"/>
    </source>
</evidence>
<protein>
    <submittedName>
        <fullName evidence="2">Uncharacterized protein</fullName>
    </submittedName>
</protein>
<keyword evidence="3" id="KW-1185">Reference proteome</keyword>
<gene>
    <name evidence="2" type="ORF">ILUMI_13017</name>
</gene>
<sequence length="67" mass="7639">MSSDDEYAQTKKRRPTGKEIGTEFSKSMKTMRTLPKSQNKKKNMLDTILKTIQDMKVELTGKIAKSS</sequence>
<reference evidence="2" key="1">
    <citation type="submission" date="2019-08" db="EMBL/GenBank/DDBJ databases">
        <title>The genome of the North American firefly Photinus pyralis.</title>
        <authorList>
            <consortium name="Photinus pyralis genome working group"/>
            <person name="Fallon T.R."/>
            <person name="Sander Lower S.E."/>
            <person name="Weng J.-K."/>
        </authorList>
    </citation>
    <scope>NUCLEOTIDE SEQUENCE</scope>
    <source>
        <strain evidence="2">TRF0915ILg1</strain>
        <tissue evidence="2">Whole body</tissue>
    </source>
</reference>
<organism evidence="2 3">
    <name type="scientific">Ignelater luminosus</name>
    <name type="common">Cucubano</name>
    <name type="synonym">Pyrophorus luminosus</name>
    <dbReference type="NCBI Taxonomy" id="2038154"/>
    <lineage>
        <taxon>Eukaryota</taxon>
        <taxon>Metazoa</taxon>
        <taxon>Ecdysozoa</taxon>
        <taxon>Arthropoda</taxon>
        <taxon>Hexapoda</taxon>
        <taxon>Insecta</taxon>
        <taxon>Pterygota</taxon>
        <taxon>Neoptera</taxon>
        <taxon>Endopterygota</taxon>
        <taxon>Coleoptera</taxon>
        <taxon>Polyphaga</taxon>
        <taxon>Elateriformia</taxon>
        <taxon>Elateroidea</taxon>
        <taxon>Elateridae</taxon>
        <taxon>Agrypninae</taxon>
        <taxon>Pyrophorini</taxon>
        <taxon>Ignelater</taxon>
    </lineage>
</organism>
<evidence type="ECO:0000313" key="3">
    <source>
        <dbReference type="Proteomes" id="UP000801492"/>
    </source>
</evidence>
<name>A0A8K0CXE9_IGNLU</name>
<evidence type="ECO:0000256" key="1">
    <source>
        <dbReference type="SAM" id="MobiDB-lite"/>
    </source>
</evidence>
<dbReference type="AlphaFoldDB" id="A0A8K0CXE9"/>